<feature type="region of interest" description="Disordered" evidence="1">
    <location>
        <begin position="23"/>
        <end position="103"/>
    </location>
</feature>
<accession>A0A0M9A7I3</accession>
<feature type="compositionally biased region" description="Basic and acidic residues" evidence="1">
    <location>
        <begin position="52"/>
        <end position="85"/>
    </location>
</feature>
<dbReference type="AlphaFoldDB" id="A0A0M9A7I3"/>
<evidence type="ECO:0000256" key="1">
    <source>
        <dbReference type="SAM" id="MobiDB-lite"/>
    </source>
</evidence>
<feature type="compositionally biased region" description="Basic residues" evidence="1">
    <location>
        <begin position="86"/>
        <end position="103"/>
    </location>
</feature>
<organism evidence="2 3">
    <name type="scientific">Melipona quadrifasciata</name>
    <dbReference type="NCBI Taxonomy" id="166423"/>
    <lineage>
        <taxon>Eukaryota</taxon>
        <taxon>Metazoa</taxon>
        <taxon>Ecdysozoa</taxon>
        <taxon>Arthropoda</taxon>
        <taxon>Hexapoda</taxon>
        <taxon>Insecta</taxon>
        <taxon>Pterygota</taxon>
        <taxon>Neoptera</taxon>
        <taxon>Endopterygota</taxon>
        <taxon>Hymenoptera</taxon>
        <taxon>Apocrita</taxon>
        <taxon>Aculeata</taxon>
        <taxon>Apoidea</taxon>
        <taxon>Anthophila</taxon>
        <taxon>Apidae</taxon>
        <taxon>Melipona</taxon>
    </lineage>
</organism>
<dbReference type="EMBL" id="KQ435727">
    <property type="protein sequence ID" value="KOX78056.1"/>
    <property type="molecule type" value="Genomic_DNA"/>
</dbReference>
<protein>
    <submittedName>
        <fullName evidence="2">Uncharacterized protein</fullName>
    </submittedName>
</protein>
<dbReference type="Proteomes" id="UP000053105">
    <property type="component" value="Unassembled WGS sequence"/>
</dbReference>
<name>A0A0M9A7I3_9HYME</name>
<reference evidence="2 3" key="1">
    <citation type="submission" date="2015-07" db="EMBL/GenBank/DDBJ databases">
        <title>The genome of Melipona quadrifasciata.</title>
        <authorList>
            <person name="Pan H."/>
            <person name="Kapheim K."/>
        </authorList>
    </citation>
    <scope>NUCLEOTIDE SEQUENCE [LARGE SCALE GENOMIC DNA]</scope>
    <source>
        <strain evidence="2">0111107301</strain>
        <tissue evidence="2">Whole body</tissue>
    </source>
</reference>
<keyword evidence="3" id="KW-1185">Reference proteome</keyword>
<proteinExistence type="predicted"/>
<sequence>MATIAGLQLLGSSALTSYKVNFLPPIPTKENSLPSKEPASPREGEEEEETETEGRIKWKEGERARRIPKGEGMRKAPRDTKEKEQRTKKRRARTSRRKSRTNK</sequence>
<gene>
    <name evidence="2" type="ORF">WN51_05944</name>
</gene>
<evidence type="ECO:0000313" key="3">
    <source>
        <dbReference type="Proteomes" id="UP000053105"/>
    </source>
</evidence>
<evidence type="ECO:0000313" key="2">
    <source>
        <dbReference type="EMBL" id="KOX78056.1"/>
    </source>
</evidence>